<dbReference type="Proteomes" id="UP001176961">
    <property type="component" value="Unassembled WGS sequence"/>
</dbReference>
<evidence type="ECO:0000313" key="3">
    <source>
        <dbReference type="Proteomes" id="UP001176961"/>
    </source>
</evidence>
<organism evidence="2 3">
    <name type="scientific">Cylicocyclus nassatus</name>
    <name type="common">Nematode worm</name>
    <dbReference type="NCBI Taxonomy" id="53992"/>
    <lineage>
        <taxon>Eukaryota</taxon>
        <taxon>Metazoa</taxon>
        <taxon>Ecdysozoa</taxon>
        <taxon>Nematoda</taxon>
        <taxon>Chromadorea</taxon>
        <taxon>Rhabditida</taxon>
        <taxon>Rhabditina</taxon>
        <taxon>Rhabditomorpha</taxon>
        <taxon>Strongyloidea</taxon>
        <taxon>Strongylidae</taxon>
        <taxon>Cylicocyclus</taxon>
    </lineage>
</organism>
<keyword evidence="1" id="KW-0812">Transmembrane</keyword>
<keyword evidence="1" id="KW-1133">Transmembrane helix</keyword>
<evidence type="ECO:0000256" key="1">
    <source>
        <dbReference type="SAM" id="Phobius"/>
    </source>
</evidence>
<dbReference type="EMBL" id="CATQJL010000316">
    <property type="protein sequence ID" value="CAJ0605114.1"/>
    <property type="molecule type" value="Genomic_DNA"/>
</dbReference>
<dbReference type="AlphaFoldDB" id="A0AA36H7J9"/>
<reference evidence="2" key="1">
    <citation type="submission" date="2023-07" db="EMBL/GenBank/DDBJ databases">
        <authorList>
            <consortium name="CYATHOMIX"/>
        </authorList>
    </citation>
    <scope>NUCLEOTIDE SEQUENCE</scope>
    <source>
        <strain evidence="2">N/A</strain>
    </source>
</reference>
<accession>A0AA36H7J9</accession>
<gene>
    <name evidence="2" type="ORF">CYNAS_LOCUS17097</name>
</gene>
<name>A0AA36H7J9_CYLNA</name>
<keyword evidence="3" id="KW-1185">Reference proteome</keyword>
<protein>
    <submittedName>
        <fullName evidence="2">Uncharacterized protein</fullName>
    </submittedName>
</protein>
<sequence length="510" mass="56446">MGAKRSVNCGLLILTAIVVLAVIVAVVVIVMKKHKKEGTSTEATKCTTAATTIMRSTAEVTENIRCLMVGDLLNFNDNTTAYDKEKDFMSELAYGLYRKTQVSKLGLWVYGYTTSFTNLNESLKNMRGSPLDFLWDLYALNYKQVEKPTSTFEAIEQLNNLIDLENRSNCLIFLSASTNTSGLPLLSPNSSLSSIEKIVAIGYNDVHLNKIVVPPQGTALAIPYSYTDEDLEKILNMFPASITTTSPVKSTAKLLNATTPETKTSTTPSATTLVSNRTTVSTSNNTEIPTTKVPFLSFSNGLGYVFLLLLWTIAQRFGLVASDGHNRPRKGEVHCLFVGDLMHFGDDKDEYEREKHFIFETSKELFDTTRNATAAMWVFGYTDGPRGLKDILANMRTNFKDFERDLNERMIHKNVKVFGINEAIGNLNQASDKNRNANCVVFFTALTVTSGVKTLDPKGNNDFKRVVVVSLEGVNLDKLVVPPRGEAVSITSDYTKEDVAKVIKAVLSFF</sequence>
<proteinExistence type="predicted"/>
<comment type="caution">
    <text evidence="2">The sequence shown here is derived from an EMBL/GenBank/DDBJ whole genome shotgun (WGS) entry which is preliminary data.</text>
</comment>
<evidence type="ECO:0000313" key="2">
    <source>
        <dbReference type="EMBL" id="CAJ0605114.1"/>
    </source>
</evidence>
<feature type="transmembrane region" description="Helical" evidence="1">
    <location>
        <begin position="12"/>
        <end position="31"/>
    </location>
</feature>
<keyword evidence="1" id="KW-0472">Membrane</keyword>